<dbReference type="Proteomes" id="UP001148838">
    <property type="component" value="Unassembled WGS sequence"/>
</dbReference>
<evidence type="ECO:0000313" key="1">
    <source>
        <dbReference type="EMBL" id="KAJ4446191.1"/>
    </source>
</evidence>
<evidence type="ECO:0000313" key="2">
    <source>
        <dbReference type="Proteomes" id="UP001148838"/>
    </source>
</evidence>
<accession>A0ABQ8TJU9</accession>
<sequence length="282" mass="31881">MDVTWINGSNVVDINWCSVNGVPHRPTNTMLSAATSHPTHCPIVKIHLLAYNVHELDNSEEENQNTNEVKRRIAMAKEAFNTSGPPEKELKKRLVTCFVWSAALYGVKTGHYDELKRDVELCMEESIKCCSVEKLEESQHLLIMKKYIESKIREKIAKIKNKMKELLNESKVTELISKLNFDRHDRLEFKIQLRVEKLLSTGADDGGTIIAFIVTLFRIGILVECFCQKDKAEVEDKFSPCTIAAYVDVSSAETSMAEKCFSSPEVKTEEIFSGIANVGSKF</sequence>
<keyword evidence="2" id="KW-1185">Reference proteome</keyword>
<name>A0ABQ8TJU9_PERAM</name>
<reference evidence="1 2" key="1">
    <citation type="journal article" date="2022" name="Allergy">
        <title>Genome assembly and annotation of Periplaneta americana reveal a comprehensive cockroach allergen profile.</title>
        <authorList>
            <person name="Wang L."/>
            <person name="Xiong Q."/>
            <person name="Saelim N."/>
            <person name="Wang L."/>
            <person name="Nong W."/>
            <person name="Wan A.T."/>
            <person name="Shi M."/>
            <person name="Liu X."/>
            <person name="Cao Q."/>
            <person name="Hui J.H.L."/>
            <person name="Sookrung N."/>
            <person name="Leung T.F."/>
            <person name="Tungtrongchitr A."/>
            <person name="Tsui S.K.W."/>
        </authorList>
    </citation>
    <scope>NUCLEOTIDE SEQUENCE [LARGE SCALE GENOMIC DNA]</scope>
    <source>
        <strain evidence="1">PWHHKU_190912</strain>
    </source>
</reference>
<organism evidence="1 2">
    <name type="scientific">Periplaneta americana</name>
    <name type="common">American cockroach</name>
    <name type="synonym">Blatta americana</name>
    <dbReference type="NCBI Taxonomy" id="6978"/>
    <lineage>
        <taxon>Eukaryota</taxon>
        <taxon>Metazoa</taxon>
        <taxon>Ecdysozoa</taxon>
        <taxon>Arthropoda</taxon>
        <taxon>Hexapoda</taxon>
        <taxon>Insecta</taxon>
        <taxon>Pterygota</taxon>
        <taxon>Neoptera</taxon>
        <taxon>Polyneoptera</taxon>
        <taxon>Dictyoptera</taxon>
        <taxon>Blattodea</taxon>
        <taxon>Blattoidea</taxon>
        <taxon>Blattidae</taxon>
        <taxon>Blattinae</taxon>
        <taxon>Periplaneta</taxon>
    </lineage>
</organism>
<dbReference type="EMBL" id="JAJSOF020000009">
    <property type="protein sequence ID" value="KAJ4446191.1"/>
    <property type="molecule type" value="Genomic_DNA"/>
</dbReference>
<gene>
    <name evidence="1" type="ORF">ANN_12885</name>
</gene>
<protein>
    <submittedName>
        <fullName evidence="1">Uncharacterized protein</fullName>
    </submittedName>
</protein>
<proteinExistence type="predicted"/>
<comment type="caution">
    <text evidence="1">The sequence shown here is derived from an EMBL/GenBank/DDBJ whole genome shotgun (WGS) entry which is preliminary data.</text>
</comment>